<feature type="region of interest" description="Disordered" evidence="1">
    <location>
        <begin position="1"/>
        <end position="29"/>
    </location>
</feature>
<dbReference type="EMBL" id="BONW01000050">
    <property type="protein sequence ID" value="GIG93020.1"/>
    <property type="molecule type" value="Genomic_DNA"/>
</dbReference>
<evidence type="ECO:0000313" key="3">
    <source>
        <dbReference type="Proteomes" id="UP000646749"/>
    </source>
</evidence>
<gene>
    <name evidence="2" type="ORF">Pen02_79560</name>
</gene>
<name>A0ABQ4EEC6_9ACTN</name>
<reference evidence="2 3" key="1">
    <citation type="submission" date="2021-01" db="EMBL/GenBank/DDBJ databases">
        <title>Whole genome shotgun sequence of Plantactinospora endophytica NBRC 110450.</title>
        <authorList>
            <person name="Komaki H."/>
            <person name="Tamura T."/>
        </authorList>
    </citation>
    <scope>NUCLEOTIDE SEQUENCE [LARGE SCALE GENOMIC DNA]</scope>
    <source>
        <strain evidence="2 3">NBRC 110450</strain>
    </source>
</reference>
<keyword evidence="3" id="KW-1185">Reference proteome</keyword>
<feature type="compositionally biased region" description="Basic residues" evidence="1">
    <location>
        <begin position="1"/>
        <end position="14"/>
    </location>
</feature>
<protein>
    <submittedName>
        <fullName evidence="2">Uncharacterized protein</fullName>
    </submittedName>
</protein>
<sequence length="115" mass="13150">MARRSPARVRTAAHHRLDQPVPSIPGLSPRGRAAIAQLERTRLWPGAAREALDAWTHLLRDPYHRLFDPTNGCGVLACCPDPIELRHILHIIIHPLPRHDARALRRRIAELDDHW</sequence>
<accession>A0ABQ4EEC6</accession>
<evidence type="ECO:0000256" key="1">
    <source>
        <dbReference type="SAM" id="MobiDB-lite"/>
    </source>
</evidence>
<dbReference type="Proteomes" id="UP000646749">
    <property type="component" value="Unassembled WGS sequence"/>
</dbReference>
<comment type="caution">
    <text evidence="2">The sequence shown here is derived from an EMBL/GenBank/DDBJ whole genome shotgun (WGS) entry which is preliminary data.</text>
</comment>
<proteinExistence type="predicted"/>
<organism evidence="2 3">
    <name type="scientific">Plantactinospora endophytica</name>
    <dbReference type="NCBI Taxonomy" id="673535"/>
    <lineage>
        <taxon>Bacteria</taxon>
        <taxon>Bacillati</taxon>
        <taxon>Actinomycetota</taxon>
        <taxon>Actinomycetes</taxon>
        <taxon>Micromonosporales</taxon>
        <taxon>Micromonosporaceae</taxon>
        <taxon>Plantactinospora</taxon>
    </lineage>
</organism>
<evidence type="ECO:0000313" key="2">
    <source>
        <dbReference type="EMBL" id="GIG93020.1"/>
    </source>
</evidence>